<gene>
    <name evidence="5" type="ORF">J2X19_003882</name>
</gene>
<dbReference type="PANTHER" id="PTHR43153">
    <property type="entry name" value="ELECTRON TRANSFER FLAVOPROTEIN ALPHA"/>
    <property type="match status" value="1"/>
</dbReference>
<dbReference type="InterPro" id="IPR014730">
    <property type="entry name" value="ETF_a/b_N"/>
</dbReference>
<evidence type="ECO:0000256" key="1">
    <source>
        <dbReference type="ARBA" id="ARBA00005817"/>
    </source>
</evidence>
<feature type="domain" description="Electron transfer flavoprotein alpha subunit C-terminal" evidence="3">
    <location>
        <begin position="244"/>
        <end position="320"/>
    </location>
</feature>
<evidence type="ECO:0000313" key="6">
    <source>
        <dbReference type="Proteomes" id="UP001180487"/>
    </source>
</evidence>
<dbReference type="PIRSF" id="PIRSF000089">
    <property type="entry name" value="Electra_flavoP_a"/>
    <property type="match status" value="1"/>
</dbReference>
<keyword evidence="2" id="KW-0813">Transport</keyword>
<name>A0ABU2CCY6_9BURK</name>
<dbReference type="Gene3D" id="3.40.50.1220">
    <property type="entry name" value="TPP-binding domain"/>
    <property type="match status" value="1"/>
</dbReference>
<comment type="similarity">
    <text evidence="1">Belongs to the ETF alpha-subunit/FixB family.</text>
</comment>
<dbReference type="InterPro" id="IPR029035">
    <property type="entry name" value="DHS-like_NAD/FAD-binding_dom"/>
</dbReference>
<dbReference type="Proteomes" id="UP001180487">
    <property type="component" value="Unassembled WGS sequence"/>
</dbReference>
<evidence type="ECO:0000313" key="5">
    <source>
        <dbReference type="EMBL" id="MDR7379188.1"/>
    </source>
</evidence>
<reference evidence="5 6" key="1">
    <citation type="submission" date="2023-07" db="EMBL/GenBank/DDBJ databases">
        <title>Sorghum-associated microbial communities from plants grown in Nebraska, USA.</title>
        <authorList>
            <person name="Schachtman D."/>
        </authorList>
    </citation>
    <scope>NUCLEOTIDE SEQUENCE [LARGE SCALE GENOMIC DNA]</scope>
    <source>
        <strain evidence="5 6">BE313</strain>
    </source>
</reference>
<dbReference type="InterPro" id="IPR014731">
    <property type="entry name" value="ETF_asu_C"/>
</dbReference>
<sequence length="366" mass="38010">MTVHTPVRRVDPRRPAIITPAGLRRIVLGSSEGERLAANLSHGPATKPVRSAGPFSRTTLVVTHAERGALTDGARQAIAAAAILATADTEVLVAVLGACQDDAAALGVDRLLVLDDLDSSRYQPTACVRWLQGLQTRHSPTQWLFADSGADGQLGRRFAVQAGLDLICGVVELGANALRVPANSRQDWLRPHAPVMLLAKAVASTKLPFVGLGLREAAPALPAAIEAGIEDLGLKAGDPQTLALEEADFILAAGNGVTDLPLFHSLALEVGAAVGASRVAVDDGRFARAQQIGATGKTVSASGYLALGISGAVQHLQGIKDCRHVIAVNLDASAPIARRADLTVVEDSAALMQALLGLVRKQKEGV</sequence>
<dbReference type="Pfam" id="PF01012">
    <property type="entry name" value="ETF"/>
    <property type="match status" value="1"/>
</dbReference>
<organism evidence="5 6">
    <name type="scientific">Rhodoferax ferrireducens</name>
    <dbReference type="NCBI Taxonomy" id="192843"/>
    <lineage>
        <taxon>Bacteria</taxon>
        <taxon>Pseudomonadati</taxon>
        <taxon>Pseudomonadota</taxon>
        <taxon>Betaproteobacteria</taxon>
        <taxon>Burkholderiales</taxon>
        <taxon>Comamonadaceae</taxon>
        <taxon>Rhodoferax</taxon>
    </lineage>
</organism>
<dbReference type="PANTHER" id="PTHR43153:SF1">
    <property type="entry name" value="ELECTRON TRANSFER FLAVOPROTEIN SUBUNIT ALPHA, MITOCHONDRIAL"/>
    <property type="match status" value="1"/>
</dbReference>
<dbReference type="Gene3D" id="3.40.50.620">
    <property type="entry name" value="HUPs"/>
    <property type="match status" value="1"/>
</dbReference>
<dbReference type="Pfam" id="PF00766">
    <property type="entry name" value="ETF_alpha"/>
    <property type="match status" value="1"/>
</dbReference>
<keyword evidence="6" id="KW-1185">Reference proteome</keyword>
<proteinExistence type="inferred from homology"/>
<dbReference type="InterPro" id="IPR014729">
    <property type="entry name" value="Rossmann-like_a/b/a_fold"/>
</dbReference>
<accession>A0ABU2CCY6</accession>
<dbReference type="SUPFAM" id="SSF52402">
    <property type="entry name" value="Adenine nucleotide alpha hydrolases-like"/>
    <property type="match status" value="1"/>
</dbReference>
<evidence type="ECO:0000259" key="3">
    <source>
        <dbReference type="Pfam" id="PF00766"/>
    </source>
</evidence>
<dbReference type="InterPro" id="IPR001308">
    <property type="entry name" value="ETF_a/FixB"/>
</dbReference>
<dbReference type="SUPFAM" id="SSF52467">
    <property type="entry name" value="DHS-like NAD/FAD-binding domain"/>
    <property type="match status" value="1"/>
</dbReference>
<feature type="domain" description="Electron transfer flavoprotein alpha/beta-subunit N-terminal" evidence="4">
    <location>
        <begin position="60"/>
        <end position="176"/>
    </location>
</feature>
<dbReference type="EMBL" id="JAVDXT010000004">
    <property type="protein sequence ID" value="MDR7379188.1"/>
    <property type="molecule type" value="Genomic_DNA"/>
</dbReference>
<dbReference type="RefSeq" id="WP_310375648.1">
    <property type="nucleotide sequence ID" value="NZ_JAVDXT010000004.1"/>
</dbReference>
<keyword evidence="2" id="KW-0249">Electron transport</keyword>
<evidence type="ECO:0000259" key="4">
    <source>
        <dbReference type="Pfam" id="PF01012"/>
    </source>
</evidence>
<protein>
    <submittedName>
        <fullName evidence="5">Electron transfer flavoprotein alpha subunit</fullName>
    </submittedName>
</protein>
<evidence type="ECO:0000256" key="2">
    <source>
        <dbReference type="ARBA" id="ARBA00022982"/>
    </source>
</evidence>
<comment type="caution">
    <text evidence="5">The sequence shown here is derived from an EMBL/GenBank/DDBJ whole genome shotgun (WGS) entry which is preliminary data.</text>
</comment>